<organism evidence="1 2">
    <name type="scientific">Chitinophaga agrisoli</name>
    <dbReference type="NCBI Taxonomy" id="2607653"/>
    <lineage>
        <taxon>Bacteria</taxon>
        <taxon>Pseudomonadati</taxon>
        <taxon>Bacteroidota</taxon>
        <taxon>Chitinophagia</taxon>
        <taxon>Chitinophagales</taxon>
        <taxon>Chitinophagaceae</taxon>
        <taxon>Chitinophaga</taxon>
    </lineage>
</organism>
<gene>
    <name evidence="1" type="ORF">F0L74_24115</name>
</gene>
<evidence type="ECO:0000313" key="1">
    <source>
        <dbReference type="EMBL" id="KAA2239294.1"/>
    </source>
</evidence>
<dbReference type="EMBL" id="VUOC01000004">
    <property type="protein sequence ID" value="KAA2239294.1"/>
    <property type="molecule type" value="Genomic_DNA"/>
</dbReference>
<dbReference type="RefSeq" id="WP_149840473.1">
    <property type="nucleotide sequence ID" value="NZ_VUOC01000004.1"/>
</dbReference>
<sequence length="244" mass="25522">MTSSVNQASAIIGLHRKSYISTAGTGNDFNDQVGIWIKGYYQNKGDAMPVFIGGAGFNSEDSKMIVDRTGYVGIGTSVPAARLDVRGTEGAPIVRFSTAEVSSSDAYLKLINATSVDGSFIPNITGRAKAPGRPFGLYLTGEAEDVVPIAGEAGMAAVVIDSRSKASTALTNTNLFAIANFAQSVLVVKADGSMGIGVTDTKGYKLAVGGSMIAERVKVKLKTAWPDYVFAHDYQLPPLSVVAD</sequence>
<comment type="caution">
    <text evidence="1">The sequence shown here is derived from an EMBL/GenBank/DDBJ whole genome shotgun (WGS) entry which is preliminary data.</text>
</comment>
<proteinExistence type="predicted"/>
<accession>A0A5B2VKG9</accession>
<dbReference type="Proteomes" id="UP000324611">
    <property type="component" value="Unassembled WGS sequence"/>
</dbReference>
<protein>
    <submittedName>
        <fullName evidence="1">Uncharacterized protein</fullName>
    </submittedName>
</protein>
<evidence type="ECO:0000313" key="2">
    <source>
        <dbReference type="Proteomes" id="UP000324611"/>
    </source>
</evidence>
<reference evidence="1 2" key="2">
    <citation type="submission" date="2019-09" db="EMBL/GenBank/DDBJ databases">
        <authorList>
            <person name="Jin C."/>
        </authorList>
    </citation>
    <scope>NUCLEOTIDE SEQUENCE [LARGE SCALE GENOMIC DNA]</scope>
    <source>
        <strain evidence="1 2">BN140078</strain>
    </source>
</reference>
<reference evidence="1 2" key="1">
    <citation type="submission" date="2019-09" db="EMBL/GenBank/DDBJ databases">
        <title>Chitinophaga ginsengihumi sp. nov., isolated from soil of ginseng rhizosphere.</title>
        <authorList>
            <person name="Lee J."/>
        </authorList>
    </citation>
    <scope>NUCLEOTIDE SEQUENCE [LARGE SCALE GENOMIC DNA]</scope>
    <source>
        <strain evidence="1 2">BN140078</strain>
    </source>
</reference>
<keyword evidence="2" id="KW-1185">Reference proteome</keyword>
<dbReference type="AlphaFoldDB" id="A0A5B2VKG9"/>
<name>A0A5B2VKG9_9BACT</name>